<name>A0ABX3A2C9_9GAMM</name>
<organism evidence="1 2">
    <name type="scientific">Piscirickettsia litoralis</name>
    <dbReference type="NCBI Taxonomy" id="1891921"/>
    <lineage>
        <taxon>Bacteria</taxon>
        <taxon>Pseudomonadati</taxon>
        <taxon>Pseudomonadota</taxon>
        <taxon>Gammaproteobacteria</taxon>
        <taxon>Thiotrichales</taxon>
        <taxon>Piscirickettsiaceae</taxon>
        <taxon>Piscirickettsia</taxon>
    </lineage>
</organism>
<accession>A0ABX3A2C9</accession>
<evidence type="ECO:0000313" key="1">
    <source>
        <dbReference type="EMBL" id="ODN41811.1"/>
    </source>
</evidence>
<keyword evidence="2" id="KW-1185">Reference proteome</keyword>
<dbReference type="EMBL" id="MDTU01000001">
    <property type="protein sequence ID" value="ODN41811.1"/>
    <property type="molecule type" value="Genomic_DNA"/>
</dbReference>
<comment type="caution">
    <text evidence="1">The sequence shown here is derived from an EMBL/GenBank/DDBJ whole genome shotgun (WGS) entry which is preliminary data.</text>
</comment>
<sequence>MSVAVGVDGALGAGLDYAFRVHYSTQLQQFVLVFKAEAVCGIGFGGHFECIIEGKEIEPFALFLYHQLSQIDFSHVDFQKTLDKLFYSENSLEGKSDSFATYLGFGAYYLSFIAEVALDIVTTASKIAIWAYDHSELGKNRLKLAKNILKNSQYKKVCNHGKLSRINITPPESKGLLLYKLCEYYTIFASPDPEPMQAIFELLRSCQSLQELDLLLKYCVKTESSQDFGIKRPQPHKDAKKGLEILFAAFANHNIHVGEGKNFY</sequence>
<evidence type="ECO:0000313" key="2">
    <source>
        <dbReference type="Proteomes" id="UP000094329"/>
    </source>
</evidence>
<reference evidence="1 2" key="1">
    <citation type="submission" date="2016-08" db="EMBL/GenBank/DDBJ databases">
        <title>Draft genome sequence of Candidatus Piscirickettsia litoralis, from seawater.</title>
        <authorList>
            <person name="Wan X."/>
            <person name="Lee A.J."/>
            <person name="Hou S."/>
            <person name="Donachie S.P."/>
        </authorList>
    </citation>
    <scope>NUCLEOTIDE SEQUENCE [LARGE SCALE GENOMIC DNA]</scope>
    <source>
        <strain evidence="1 2">Y2</strain>
    </source>
</reference>
<gene>
    <name evidence="1" type="ORF">BGC07_00975</name>
</gene>
<protein>
    <submittedName>
        <fullName evidence="1">Uncharacterized protein</fullName>
    </submittedName>
</protein>
<proteinExistence type="predicted"/>
<dbReference type="Proteomes" id="UP000094329">
    <property type="component" value="Unassembled WGS sequence"/>
</dbReference>